<protein>
    <recommendedName>
        <fullName evidence="2">TLDc domain-containing protein</fullName>
    </recommendedName>
</protein>
<proteinExistence type="predicted"/>
<dbReference type="Pfam" id="PF07534">
    <property type="entry name" value="TLD"/>
    <property type="match status" value="1"/>
</dbReference>
<name>A0ABQ0D9R1_9EUKA</name>
<organism evidence="3 4">
    <name type="scientific">Entamoeba nuttalli</name>
    <dbReference type="NCBI Taxonomy" id="412467"/>
    <lineage>
        <taxon>Eukaryota</taxon>
        <taxon>Amoebozoa</taxon>
        <taxon>Evosea</taxon>
        <taxon>Archamoebae</taxon>
        <taxon>Mastigamoebida</taxon>
        <taxon>Entamoebidae</taxon>
        <taxon>Entamoeba</taxon>
    </lineage>
</organism>
<evidence type="ECO:0000313" key="3">
    <source>
        <dbReference type="EMBL" id="GAB1219596.1"/>
    </source>
</evidence>
<dbReference type="Proteomes" id="UP001628156">
    <property type="component" value="Unassembled WGS sequence"/>
</dbReference>
<accession>A0ABQ0D9R1</accession>
<dbReference type="InterPro" id="IPR006571">
    <property type="entry name" value="TLDc_dom"/>
</dbReference>
<reference evidence="3 4" key="1">
    <citation type="journal article" date="2019" name="PLoS Negl. Trop. Dis.">
        <title>Whole genome sequencing of Entamoeba nuttalli reveals mammalian host-related molecular signatures and a novel octapeptide-repeat surface protein.</title>
        <authorList>
            <person name="Tanaka M."/>
            <person name="Makiuchi T."/>
            <person name="Komiyama T."/>
            <person name="Shiina T."/>
            <person name="Osaki K."/>
            <person name="Tachibana H."/>
        </authorList>
    </citation>
    <scope>NUCLEOTIDE SEQUENCE [LARGE SCALE GENOMIC DNA]</scope>
    <source>
        <strain evidence="3 4">P19-061405</strain>
    </source>
</reference>
<evidence type="ECO:0000256" key="1">
    <source>
        <dbReference type="SAM" id="MobiDB-lite"/>
    </source>
</evidence>
<feature type="region of interest" description="Disordered" evidence="1">
    <location>
        <begin position="1"/>
        <end position="22"/>
    </location>
</feature>
<evidence type="ECO:0000313" key="4">
    <source>
        <dbReference type="Proteomes" id="UP001628156"/>
    </source>
</evidence>
<feature type="domain" description="TLDc" evidence="2">
    <location>
        <begin position="72"/>
        <end position="219"/>
    </location>
</feature>
<sequence>MTSNQNERKFPEEGQKGVKENENKEENVIQFIYNKFNELKGQYEIIPKVKDERKTKELDDNGIKVKQRNKTLETFKIIKQLEEWIEKRINDILFDSDIDGWNITTSVFDQRLMNKENLIILIKDTEDNLFGGYVHSKIDKIDEWINDPNSFLFSLKIKGRIKGMKKFDIEDSEYAIYIFKRTDDSLFSFGYSGIFGCLSDIFVYKENNKTNSYCYQETFEYKGIENALCGKQHPHCFIPKQIVVVEMK</sequence>
<dbReference type="EMBL" id="BAAFRS010000039">
    <property type="protein sequence ID" value="GAB1219596.1"/>
    <property type="molecule type" value="Genomic_DNA"/>
</dbReference>
<comment type="caution">
    <text evidence="3">The sequence shown here is derived from an EMBL/GenBank/DDBJ whole genome shotgun (WGS) entry which is preliminary data.</text>
</comment>
<gene>
    <name evidence="3" type="ORF">ENUP19_0039G0011</name>
</gene>
<keyword evidence="4" id="KW-1185">Reference proteome</keyword>
<evidence type="ECO:0000259" key="2">
    <source>
        <dbReference type="Pfam" id="PF07534"/>
    </source>
</evidence>